<feature type="compositionally biased region" description="Basic residues" evidence="2">
    <location>
        <begin position="123"/>
        <end position="138"/>
    </location>
</feature>
<name>A0A3R9R0H2_9CREN</name>
<dbReference type="GO" id="GO:0010212">
    <property type="term" value="P:response to ionizing radiation"/>
    <property type="evidence" value="ECO:0007669"/>
    <property type="project" value="TreeGrafter"/>
</dbReference>
<dbReference type="SUPFAM" id="SSF50249">
    <property type="entry name" value="Nucleic acid-binding proteins"/>
    <property type="match status" value="1"/>
</dbReference>
<feature type="domain" description="Single-stranded DNA binding protein Ssb-like OB fold" evidence="3">
    <location>
        <begin position="11"/>
        <end position="97"/>
    </location>
</feature>
<evidence type="ECO:0000313" key="4">
    <source>
        <dbReference type="EMBL" id="RSN71512.1"/>
    </source>
</evidence>
<dbReference type="GO" id="GO:0003677">
    <property type="term" value="F:DNA binding"/>
    <property type="evidence" value="ECO:0007669"/>
    <property type="project" value="UniProtKB-KW"/>
</dbReference>
<keyword evidence="1 4" id="KW-0238">DNA-binding</keyword>
<keyword evidence="5" id="KW-1185">Reference proteome</keyword>
<dbReference type="Proteomes" id="UP000277582">
    <property type="component" value="Unassembled WGS sequence"/>
</dbReference>
<dbReference type="GO" id="GO:0000724">
    <property type="term" value="P:double-strand break repair via homologous recombination"/>
    <property type="evidence" value="ECO:0007669"/>
    <property type="project" value="TreeGrafter"/>
</dbReference>
<dbReference type="InterPro" id="IPR051231">
    <property type="entry name" value="SOSS-B"/>
</dbReference>
<proteinExistence type="predicted"/>
<organism evidence="4 5">
    <name type="scientific">Candidatus Methanodesulfokora washburnensis</name>
    <dbReference type="NCBI Taxonomy" id="2478471"/>
    <lineage>
        <taxon>Archaea</taxon>
        <taxon>Thermoproteota</taxon>
        <taxon>Candidatus Korarchaeia</taxon>
        <taxon>Candidatus Korarchaeia incertae sedis</taxon>
        <taxon>Candidatus Methanodesulfokora</taxon>
    </lineage>
</organism>
<dbReference type="PANTHER" id="PTHR13356:SF0">
    <property type="entry name" value="SOSS COMPLEX SUBUNIT B HOMOLOG"/>
    <property type="match status" value="1"/>
</dbReference>
<dbReference type="InterPro" id="IPR012340">
    <property type="entry name" value="NA-bd_OB-fold"/>
</dbReference>
<dbReference type="AlphaFoldDB" id="A0A3R9R0H2"/>
<evidence type="ECO:0000256" key="1">
    <source>
        <dbReference type="ARBA" id="ARBA00023125"/>
    </source>
</evidence>
<dbReference type="Pfam" id="PF21473">
    <property type="entry name" value="OB_Ssb-like"/>
    <property type="match status" value="1"/>
</dbReference>
<feature type="region of interest" description="Disordered" evidence="2">
    <location>
        <begin position="97"/>
        <end position="138"/>
    </location>
</feature>
<protein>
    <submittedName>
        <fullName evidence="4">Single-stranded DNA-binding protein</fullName>
    </submittedName>
</protein>
<evidence type="ECO:0000313" key="5">
    <source>
        <dbReference type="Proteomes" id="UP000277582"/>
    </source>
</evidence>
<evidence type="ECO:0000256" key="2">
    <source>
        <dbReference type="SAM" id="MobiDB-lite"/>
    </source>
</evidence>
<evidence type="ECO:0000259" key="3">
    <source>
        <dbReference type="Pfam" id="PF21473"/>
    </source>
</evidence>
<accession>A0A3R9R0H2</accession>
<reference evidence="4 5" key="1">
    <citation type="submission" date="2018-10" db="EMBL/GenBank/DDBJ databases">
        <title>Co-occurring genomic capacity for anaerobic methane metabolism and dissimilatory sulfite reduction discovered in the Korarchaeota.</title>
        <authorList>
            <person name="Mckay L.J."/>
            <person name="Dlakic M."/>
            <person name="Fields M.W."/>
            <person name="Delmont T.O."/>
            <person name="Eren A.M."/>
            <person name="Jay Z.J."/>
            <person name="Klingelsmith K.B."/>
            <person name="Rusch D.B."/>
            <person name="Inskeep W.P."/>
        </authorList>
    </citation>
    <scope>NUCLEOTIDE SEQUENCE [LARGE SCALE GENOMIC DNA]</scope>
    <source>
        <strain evidence="4 5">MDKW</strain>
    </source>
</reference>
<sequence>MSRQMKKVMDLAPGSDGINVRVRVLEAGEPRVVETRSGSKTLSEALVGDETGRIGLTLWGDHAGKLRKGQVIEVQNAFTTAFRGKVQLNVGNRGSIQQLDDSSMVSAEEIPEESPEAPEGWRPRRQGYGRRPRGGFRR</sequence>
<dbReference type="Gene3D" id="2.40.50.140">
    <property type="entry name" value="Nucleic acid-binding proteins"/>
    <property type="match status" value="1"/>
</dbReference>
<dbReference type="RefSeq" id="WP_125672908.1">
    <property type="nucleotide sequence ID" value="NZ_RCOS01000173.1"/>
</dbReference>
<gene>
    <name evidence="4" type="ORF">D6D85_15725</name>
</gene>
<dbReference type="NCBIfam" id="NF005050">
    <property type="entry name" value="PRK06461.1-4"/>
    <property type="match status" value="1"/>
</dbReference>
<dbReference type="CDD" id="cd04491">
    <property type="entry name" value="SoSSB_OBF"/>
    <property type="match status" value="1"/>
</dbReference>
<dbReference type="OrthoDB" id="6262at2157"/>
<comment type="caution">
    <text evidence="4">The sequence shown here is derived from an EMBL/GenBank/DDBJ whole genome shotgun (WGS) entry which is preliminary data.</text>
</comment>
<dbReference type="EMBL" id="RCOS01000173">
    <property type="protein sequence ID" value="RSN71512.1"/>
    <property type="molecule type" value="Genomic_DNA"/>
</dbReference>
<dbReference type="PANTHER" id="PTHR13356">
    <property type="entry name" value="OB FOLD NUCLEIC ACID BINDING PROTEIN-RELATED"/>
    <property type="match status" value="1"/>
</dbReference>
<dbReference type="InterPro" id="IPR048970">
    <property type="entry name" value="OB_Ssb-like"/>
</dbReference>